<proteinExistence type="predicted"/>
<evidence type="ECO:0000256" key="3">
    <source>
        <dbReference type="SAM" id="MobiDB-lite"/>
    </source>
</evidence>
<organism evidence="5 6">
    <name type="scientific">Priapulus caudatus</name>
    <name type="common">Priapulid worm</name>
    <dbReference type="NCBI Taxonomy" id="37621"/>
    <lineage>
        <taxon>Eukaryota</taxon>
        <taxon>Metazoa</taxon>
        <taxon>Ecdysozoa</taxon>
        <taxon>Scalidophora</taxon>
        <taxon>Priapulida</taxon>
        <taxon>Priapulimorpha</taxon>
        <taxon>Priapulimorphida</taxon>
        <taxon>Priapulidae</taxon>
        <taxon>Priapulus</taxon>
    </lineage>
</organism>
<dbReference type="InterPro" id="IPR020454">
    <property type="entry name" value="DAG/PE-bd"/>
</dbReference>
<name>A0ABM1DT54_PRICU</name>
<evidence type="ECO:0000313" key="5">
    <source>
        <dbReference type="Proteomes" id="UP000695022"/>
    </source>
</evidence>
<dbReference type="SMART" id="SM00109">
    <property type="entry name" value="C1"/>
    <property type="match status" value="1"/>
</dbReference>
<protein>
    <submittedName>
        <fullName evidence="6">Protein kinase C iota type-like</fullName>
    </submittedName>
</protein>
<evidence type="ECO:0000256" key="2">
    <source>
        <dbReference type="ARBA" id="ARBA00022833"/>
    </source>
</evidence>
<dbReference type="InterPro" id="IPR046349">
    <property type="entry name" value="C1-like_sf"/>
</dbReference>
<dbReference type="GeneID" id="106805867"/>
<dbReference type="RefSeq" id="XP_014663125.1">
    <property type="nucleotide sequence ID" value="XM_014807639.1"/>
</dbReference>
<keyword evidence="2" id="KW-0862">Zinc</keyword>
<dbReference type="InterPro" id="IPR002219">
    <property type="entry name" value="PKC_DAG/PE"/>
</dbReference>
<dbReference type="SUPFAM" id="SSF57889">
    <property type="entry name" value="Cysteine-rich domain"/>
    <property type="match status" value="1"/>
</dbReference>
<dbReference type="CDD" id="cd20794">
    <property type="entry name" value="C1_aPKC"/>
    <property type="match status" value="1"/>
</dbReference>
<keyword evidence="1" id="KW-0479">Metal-binding</keyword>
<evidence type="ECO:0000259" key="4">
    <source>
        <dbReference type="PROSITE" id="PS50081"/>
    </source>
</evidence>
<dbReference type="Gene3D" id="3.30.60.20">
    <property type="match status" value="1"/>
</dbReference>
<dbReference type="Proteomes" id="UP000695022">
    <property type="component" value="Unplaced"/>
</dbReference>
<dbReference type="PROSITE" id="PS00479">
    <property type="entry name" value="ZF_DAG_PE_1"/>
    <property type="match status" value="1"/>
</dbReference>
<feature type="compositionally biased region" description="Low complexity" evidence="3">
    <location>
        <begin position="205"/>
        <end position="214"/>
    </location>
</feature>
<accession>A0ABM1DT54</accession>
<keyword evidence="5" id="KW-1185">Reference proteome</keyword>
<sequence>MVTCAELFSAGPPDICNCLWRYCCSIVYGDTYNIQPSSDPEDVDDAERLYDVTKESSGIIIRVIPDTLKSNGFSVWDQDIKQDKGTVYRRQGARRWKKCKRFNGHTFEAKRFGSQRAICAFCSDRIWGIGGPGYKCVSCRLLVHKRCHRLVDVVCHEPPSTPRTPSSRTTSTSDTTPIIRREQINGICTPTFLTPRSTPQPTPAATPSVTPALTPCDTPTIIPYGGDVVA</sequence>
<reference evidence="6" key="1">
    <citation type="submission" date="2025-08" db="UniProtKB">
        <authorList>
            <consortium name="RefSeq"/>
        </authorList>
    </citation>
    <scope>IDENTIFICATION</scope>
</reference>
<feature type="region of interest" description="Disordered" evidence="3">
    <location>
        <begin position="190"/>
        <end position="214"/>
    </location>
</feature>
<evidence type="ECO:0000256" key="1">
    <source>
        <dbReference type="ARBA" id="ARBA00022723"/>
    </source>
</evidence>
<gene>
    <name evidence="6" type="primary">LOC106805867</name>
</gene>
<feature type="domain" description="Phorbol-ester/DAG-type" evidence="4">
    <location>
        <begin position="104"/>
        <end position="155"/>
    </location>
</feature>
<dbReference type="Pfam" id="PF00130">
    <property type="entry name" value="C1_1"/>
    <property type="match status" value="1"/>
</dbReference>
<dbReference type="PRINTS" id="PR00008">
    <property type="entry name" value="DAGPEDOMAIN"/>
</dbReference>
<evidence type="ECO:0000313" key="6">
    <source>
        <dbReference type="RefSeq" id="XP_014663125.1"/>
    </source>
</evidence>
<dbReference type="PROSITE" id="PS50081">
    <property type="entry name" value="ZF_DAG_PE_2"/>
    <property type="match status" value="1"/>
</dbReference>